<dbReference type="PANTHER" id="PTHR23508:SF10">
    <property type="entry name" value="CARBOXYLIC ACID TRANSPORTER PROTEIN HOMOLOG"/>
    <property type="match status" value="1"/>
</dbReference>
<proteinExistence type="predicted"/>
<feature type="transmembrane region" description="Helical" evidence="5">
    <location>
        <begin position="166"/>
        <end position="185"/>
    </location>
</feature>
<dbReference type="PANTHER" id="PTHR23508">
    <property type="entry name" value="CARBOXYLIC ACID TRANSPORTER PROTEIN HOMOLOG"/>
    <property type="match status" value="1"/>
</dbReference>
<dbReference type="AlphaFoldDB" id="A0A1G6T438"/>
<dbReference type="PROSITE" id="PS50850">
    <property type="entry name" value="MFS"/>
    <property type="match status" value="1"/>
</dbReference>
<feature type="domain" description="Major facilitator superfamily (MFS) profile" evidence="6">
    <location>
        <begin position="37"/>
        <end position="431"/>
    </location>
</feature>
<evidence type="ECO:0000256" key="1">
    <source>
        <dbReference type="ARBA" id="ARBA00004141"/>
    </source>
</evidence>
<feature type="transmembrane region" description="Helical" evidence="5">
    <location>
        <begin position="241"/>
        <end position="261"/>
    </location>
</feature>
<dbReference type="Pfam" id="PF07690">
    <property type="entry name" value="MFS_1"/>
    <property type="match status" value="1"/>
</dbReference>
<dbReference type="Gene3D" id="1.20.1250.20">
    <property type="entry name" value="MFS general substrate transporter like domains"/>
    <property type="match status" value="2"/>
</dbReference>
<dbReference type="GO" id="GO:0005886">
    <property type="term" value="C:plasma membrane"/>
    <property type="evidence" value="ECO:0007669"/>
    <property type="project" value="TreeGrafter"/>
</dbReference>
<protein>
    <submittedName>
        <fullName evidence="7">Major Facilitator Superfamily protein</fullName>
    </submittedName>
</protein>
<evidence type="ECO:0000256" key="4">
    <source>
        <dbReference type="ARBA" id="ARBA00023136"/>
    </source>
</evidence>
<sequence>MLKIYCFIHNSATLANQLFTIMTDTTAAKATRNMIFLVLVASLGYFVDIYDLLVFSIVRKASLLDIGVSAADVLPKGQFIINVQMFGLLLGGILWGVIGDKLGRIKVLFGSILLYSIANFANAYVRDVNTYALVRFIAGIGLAGELGAGITLVAETLSKEKRGYGTMIVAVIGLFGAAAAVMVAKHGWQDAYKVGGCLGIALLLLRIGTFESGMFKNIEQTNISKGNFFMLFTNWDRLKKYLYCILIGAPLWYVVGVLVTLSPEFGKALGATEPLSAGDGVLYTYIGIAVGDIFAGLLAQVTKSRKLTMVVFLLLSVVSVVYYLGSKGLNSHQFVWICFFMGCSVGYWATFVTIAAEQFGTNIRSTVTTTVPNFVRGSLIPINIAFNAFVVHYGMVTSGYIMMGILTVIALFSLSQLKETFGKDLNYVEIS</sequence>
<feature type="transmembrane region" description="Helical" evidence="5">
    <location>
        <begin position="78"/>
        <end position="98"/>
    </location>
</feature>
<feature type="transmembrane region" description="Helical" evidence="5">
    <location>
        <begin position="399"/>
        <end position="417"/>
    </location>
</feature>
<dbReference type="Proteomes" id="UP000199072">
    <property type="component" value="Unassembled WGS sequence"/>
</dbReference>
<feature type="transmembrane region" description="Helical" evidence="5">
    <location>
        <begin position="331"/>
        <end position="354"/>
    </location>
</feature>
<gene>
    <name evidence="7" type="ORF">SAMN05216464_101171</name>
</gene>
<keyword evidence="8" id="KW-1185">Reference proteome</keyword>
<dbReference type="InterPro" id="IPR036259">
    <property type="entry name" value="MFS_trans_sf"/>
</dbReference>
<feature type="transmembrane region" description="Helical" evidence="5">
    <location>
        <begin position="35"/>
        <end position="58"/>
    </location>
</feature>
<feature type="transmembrane region" description="Helical" evidence="5">
    <location>
        <begin position="281"/>
        <end position="300"/>
    </location>
</feature>
<evidence type="ECO:0000256" key="2">
    <source>
        <dbReference type="ARBA" id="ARBA00022692"/>
    </source>
</evidence>
<dbReference type="STRING" id="1391627.SAMN05216464_101171"/>
<name>A0A1G6T438_9SPHI</name>
<organism evidence="7 8">
    <name type="scientific">Mucilaginibacter pineti</name>
    <dbReference type="NCBI Taxonomy" id="1391627"/>
    <lineage>
        <taxon>Bacteria</taxon>
        <taxon>Pseudomonadati</taxon>
        <taxon>Bacteroidota</taxon>
        <taxon>Sphingobacteriia</taxon>
        <taxon>Sphingobacteriales</taxon>
        <taxon>Sphingobacteriaceae</taxon>
        <taxon>Mucilaginibacter</taxon>
    </lineage>
</organism>
<evidence type="ECO:0000259" key="6">
    <source>
        <dbReference type="PROSITE" id="PS50850"/>
    </source>
</evidence>
<dbReference type="GO" id="GO:0046943">
    <property type="term" value="F:carboxylic acid transmembrane transporter activity"/>
    <property type="evidence" value="ECO:0007669"/>
    <property type="project" value="TreeGrafter"/>
</dbReference>
<evidence type="ECO:0000313" key="7">
    <source>
        <dbReference type="EMBL" id="SDD23912.1"/>
    </source>
</evidence>
<feature type="transmembrane region" description="Helical" evidence="5">
    <location>
        <begin position="307"/>
        <end position="325"/>
    </location>
</feature>
<keyword evidence="4 5" id="KW-0472">Membrane</keyword>
<reference evidence="7 8" key="1">
    <citation type="submission" date="2016-10" db="EMBL/GenBank/DDBJ databases">
        <authorList>
            <person name="de Groot N.N."/>
        </authorList>
    </citation>
    <scope>NUCLEOTIDE SEQUENCE [LARGE SCALE GENOMIC DNA]</scope>
    <source>
        <strain evidence="7 8">47C3B</strain>
    </source>
</reference>
<keyword evidence="3 5" id="KW-1133">Transmembrane helix</keyword>
<accession>A0A1G6T438</accession>
<dbReference type="InterPro" id="IPR020846">
    <property type="entry name" value="MFS_dom"/>
</dbReference>
<evidence type="ECO:0000256" key="3">
    <source>
        <dbReference type="ARBA" id="ARBA00022989"/>
    </source>
</evidence>
<evidence type="ECO:0000313" key="8">
    <source>
        <dbReference type="Proteomes" id="UP000199072"/>
    </source>
</evidence>
<evidence type="ECO:0000256" key="5">
    <source>
        <dbReference type="SAM" id="Phobius"/>
    </source>
</evidence>
<comment type="subcellular location">
    <subcellularLocation>
        <location evidence="1">Membrane</location>
        <topology evidence="1">Multi-pass membrane protein</topology>
    </subcellularLocation>
</comment>
<dbReference type="InterPro" id="IPR011701">
    <property type="entry name" value="MFS"/>
</dbReference>
<feature type="transmembrane region" description="Helical" evidence="5">
    <location>
        <begin position="131"/>
        <end position="154"/>
    </location>
</feature>
<dbReference type="EMBL" id="FNAI01000001">
    <property type="protein sequence ID" value="SDD23912.1"/>
    <property type="molecule type" value="Genomic_DNA"/>
</dbReference>
<keyword evidence="2 5" id="KW-0812">Transmembrane</keyword>
<dbReference type="SUPFAM" id="SSF103473">
    <property type="entry name" value="MFS general substrate transporter"/>
    <property type="match status" value="1"/>
</dbReference>